<keyword evidence="9 10" id="KW-0472">Membrane</keyword>
<proteinExistence type="inferred from homology"/>
<dbReference type="InterPro" id="IPR018108">
    <property type="entry name" value="MCP_transmembrane"/>
</dbReference>
<dbReference type="Proteomes" id="UP001217089">
    <property type="component" value="Unassembled WGS sequence"/>
</dbReference>
<reference evidence="13 14" key="1">
    <citation type="submission" date="2022-12" db="EMBL/GenBank/DDBJ databases">
        <title>Chromosome-level genome of Tegillarca granosa.</title>
        <authorList>
            <person name="Kim J."/>
        </authorList>
    </citation>
    <scope>NUCLEOTIDE SEQUENCE [LARGE SCALE GENOMIC DNA]</scope>
    <source>
        <strain evidence="13">Teg-2019</strain>
        <tissue evidence="13">Adductor muscle</tissue>
    </source>
</reference>
<dbReference type="InterPro" id="IPR023395">
    <property type="entry name" value="MCP_dom_sf"/>
</dbReference>
<keyword evidence="3 11" id="KW-0813">Transport</keyword>
<feature type="repeat" description="Solcar" evidence="10">
    <location>
        <begin position="11"/>
        <end position="139"/>
    </location>
</feature>
<dbReference type="InterPro" id="IPR049562">
    <property type="entry name" value="SLC25A33/36-like"/>
</dbReference>
<feature type="transmembrane region" description="Helical" evidence="12">
    <location>
        <begin position="12"/>
        <end position="30"/>
    </location>
</feature>
<evidence type="ECO:0000256" key="8">
    <source>
        <dbReference type="ARBA" id="ARBA00023128"/>
    </source>
</evidence>
<evidence type="ECO:0000256" key="11">
    <source>
        <dbReference type="RuleBase" id="RU000488"/>
    </source>
</evidence>
<keyword evidence="6" id="KW-0999">Mitochondrion inner membrane</keyword>
<dbReference type="Pfam" id="PF00153">
    <property type="entry name" value="Mito_carr"/>
    <property type="match status" value="4"/>
</dbReference>
<protein>
    <recommendedName>
        <fullName evidence="15">Solute carrier family 25 member 36</fullName>
    </recommendedName>
</protein>
<dbReference type="EMBL" id="JARBDR010000141">
    <property type="protein sequence ID" value="KAJ8320099.1"/>
    <property type="molecule type" value="Genomic_DNA"/>
</dbReference>
<evidence type="ECO:0000256" key="2">
    <source>
        <dbReference type="ARBA" id="ARBA00006375"/>
    </source>
</evidence>
<evidence type="ECO:0000256" key="12">
    <source>
        <dbReference type="SAM" id="Phobius"/>
    </source>
</evidence>
<keyword evidence="7 12" id="KW-1133">Transmembrane helix</keyword>
<evidence type="ECO:0000256" key="6">
    <source>
        <dbReference type="ARBA" id="ARBA00022792"/>
    </source>
</evidence>
<keyword evidence="4 10" id="KW-0812">Transmembrane</keyword>
<evidence type="ECO:0000313" key="13">
    <source>
        <dbReference type="EMBL" id="KAJ8320099.1"/>
    </source>
</evidence>
<evidence type="ECO:0000256" key="9">
    <source>
        <dbReference type="ARBA" id="ARBA00023136"/>
    </source>
</evidence>
<evidence type="ECO:0000256" key="3">
    <source>
        <dbReference type="ARBA" id="ARBA00022448"/>
    </source>
</evidence>
<evidence type="ECO:0000256" key="1">
    <source>
        <dbReference type="ARBA" id="ARBA00004448"/>
    </source>
</evidence>
<dbReference type="Gene3D" id="1.50.40.10">
    <property type="entry name" value="Mitochondrial carrier domain"/>
    <property type="match status" value="2"/>
</dbReference>
<gene>
    <name evidence="13" type="ORF">KUTeg_001686</name>
</gene>
<dbReference type="SUPFAM" id="SSF103506">
    <property type="entry name" value="Mitochondrial carrier"/>
    <property type="match status" value="2"/>
</dbReference>
<dbReference type="PROSITE" id="PS50920">
    <property type="entry name" value="SOLCAR"/>
    <property type="match status" value="3"/>
</dbReference>
<accession>A0ABQ9FS59</accession>
<feature type="repeat" description="Solcar" evidence="10">
    <location>
        <begin position="283"/>
        <end position="367"/>
    </location>
</feature>
<comment type="similarity">
    <text evidence="2 11">Belongs to the mitochondrial carrier (TC 2.A.29) family.</text>
</comment>
<feature type="repeat" description="Solcar" evidence="10">
    <location>
        <begin position="173"/>
        <end position="269"/>
    </location>
</feature>
<name>A0ABQ9FS59_TEGGR</name>
<comment type="caution">
    <text evidence="13">The sequence shown here is derived from an EMBL/GenBank/DDBJ whole genome shotgun (WGS) entry which is preliminary data.</text>
</comment>
<evidence type="ECO:0000313" key="14">
    <source>
        <dbReference type="Proteomes" id="UP001217089"/>
    </source>
</evidence>
<keyword evidence="14" id="KW-1185">Reference proteome</keyword>
<keyword evidence="8" id="KW-0496">Mitochondrion</keyword>
<evidence type="ECO:0000256" key="7">
    <source>
        <dbReference type="ARBA" id="ARBA00022989"/>
    </source>
</evidence>
<keyword evidence="5" id="KW-0677">Repeat</keyword>
<comment type="subcellular location">
    <subcellularLocation>
        <location evidence="1">Mitochondrion inner membrane</location>
        <topology evidence="1">Multi-pass membrane protein</topology>
    </subcellularLocation>
</comment>
<dbReference type="PANTHER" id="PTHR45829:SF4">
    <property type="entry name" value="MITOCHONDRIAL CARRIER PROTEIN RIM2"/>
    <property type="match status" value="1"/>
</dbReference>
<dbReference type="PANTHER" id="PTHR45829">
    <property type="entry name" value="MITOCHONDRIAL CARRIER PROTEIN RIM2"/>
    <property type="match status" value="1"/>
</dbReference>
<evidence type="ECO:0000256" key="10">
    <source>
        <dbReference type="PROSITE-ProRule" id="PRU00282"/>
    </source>
</evidence>
<evidence type="ECO:0008006" key="15">
    <source>
        <dbReference type="Google" id="ProtNLM"/>
    </source>
</evidence>
<evidence type="ECO:0000256" key="5">
    <source>
        <dbReference type="ARBA" id="ARBA00022737"/>
    </source>
</evidence>
<sequence>MVEKSYMASNEFYGVHLLAGGIGGTVGAILTCPLEVVKTRLQSSTAKFHPTFEVQASTLTPYIHTTQPVSNFSIYTNVGTTEAALQHAKRRSPELLLCLRQIIQTEGVQALFKGLGPNLVGVAPSRCYVNTVTLLYKCKLLVLNTDIDQNAKAIYFFSYANMKKYLNSRTTPDTALVHICSAVSAGIASSTATNPIWFIKTRLQLDQKVYDETSDNSKMRDNSLTCSKCIKQVYKSNGILGFYKASQLLISELQKLFIHFVIYEAVKARLLAYNNDHTYYKISDFLKFMLAGAISKTCATCIAYPHEVVRTRLREEGSKYKSFFQTLSLVAKEEGVRNLYRGLSTQLIRQIPNTAIMMSTYEAVVYLCTR</sequence>
<evidence type="ECO:0000256" key="4">
    <source>
        <dbReference type="ARBA" id="ARBA00022692"/>
    </source>
</evidence>
<organism evidence="13 14">
    <name type="scientific">Tegillarca granosa</name>
    <name type="common">Malaysian cockle</name>
    <name type="synonym">Anadara granosa</name>
    <dbReference type="NCBI Taxonomy" id="220873"/>
    <lineage>
        <taxon>Eukaryota</taxon>
        <taxon>Metazoa</taxon>
        <taxon>Spiralia</taxon>
        <taxon>Lophotrochozoa</taxon>
        <taxon>Mollusca</taxon>
        <taxon>Bivalvia</taxon>
        <taxon>Autobranchia</taxon>
        <taxon>Pteriomorphia</taxon>
        <taxon>Arcoida</taxon>
        <taxon>Arcoidea</taxon>
        <taxon>Arcidae</taxon>
        <taxon>Tegillarca</taxon>
    </lineage>
</organism>